<evidence type="ECO:0000313" key="2">
    <source>
        <dbReference type="Proteomes" id="UP000199513"/>
    </source>
</evidence>
<evidence type="ECO:0000313" key="1">
    <source>
        <dbReference type="EMBL" id="SFF15816.1"/>
    </source>
</evidence>
<accession>A0A1I2GGE3</accession>
<dbReference type="STRING" id="1003.SAMN04488541_101814"/>
<name>A0A1I2GGE3_9BACT</name>
<dbReference type="AlphaFoldDB" id="A0A1I2GGE3"/>
<gene>
    <name evidence="1" type="ORF">SAMN04488541_101814</name>
</gene>
<organism evidence="1 2">
    <name type="scientific">Thermoflexibacter ruber</name>
    <dbReference type="NCBI Taxonomy" id="1003"/>
    <lineage>
        <taxon>Bacteria</taxon>
        <taxon>Pseudomonadati</taxon>
        <taxon>Bacteroidota</taxon>
        <taxon>Cytophagia</taxon>
        <taxon>Cytophagales</taxon>
        <taxon>Thermoflexibacteraceae</taxon>
        <taxon>Thermoflexibacter</taxon>
    </lineage>
</organism>
<protein>
    <submittedName>
        <fullName evidence="1">Uncharacterized protein</fullName>
    </submittedName>
</protein>
<keyword evidence="2" id="KW-1185">Reference proteome</keyword>
<reference evidence="1 2" key="1">
    <citation type="submission" date="2016-10" db="EMBL/GenBank/DDBJ databases">
        <authorList>
            <person name="de Groot N.N."/>
        </authorList>
    </citation>
    <scope>NUCLEOTIDE SEQUENCE [LARGE SCALE GENOMIC DNA]</scope>
    <source>
        <strain>GEY</strain>
        <strain evidence="2">DSM 9560</strain>
    </source>
</reference>
<proteinExistence type="predicted"/>
<dbReference type="EMBL" id="FONY01000018">
    <property type="protein sequence ID" value="SFF15816.1"/>
    <property type="molecule type" value="Genomic_DNA"/>
</dbReference>
<dbReference type="Proteomes" id="UP000199513">
    <property type="component" value="Unassembled WGS sequence"/>
</dbReference>
<sequence>MNTHIDLKKINLYFVFIFAVLSILSACSGQQTSNQSNFGAYKKFNEHFAPLTLPYEMLTDNSSYSTFTALLDENRHIDSTFRHVFVLDSLTKEEHPDSVSHHTATTCCKFYFVGKVFETANYSAVLYARNNLPPNDDIYIFLATMDKEGKKIDEILFHKPVSTLPPTELKRYSIIDTDSSVVVSHLLLDYLFGKEKDALSLKKQILSEKRYQFTNEGKIKLIGDSRKEIPSDSTTTK</sequence>
<dbReference type="RefSeq" id="WP_091545115.1">
    <property type="nucleotide sequence ID" value="NZ_FONY01000018.1"/>
</dbReference>